<accession>A0A9D1S910</accession>
<feature type="domain" description="Fibronectin type III-like" evidence="5">
    <location>
        <begin position="584"/>
        <end position="654"/>
    </location>
</feature>
<dbReference type="InterPro" id="IPR002772">
    <property type="entry name" value="Glyco_hydro_3_C"/>
</dbReference>
<dbReference type="PRINTS" id="PR00133">
    <property type="entry name" value="GLHYDRLASE3"/>
</dbReference>
<dbReference type="SUPFAM" id="SSF52279">
    <property type="entry name" value="Beta-D-glucan exohydrolase, C-terminal domain"/>
    <property type="match status" value="1"/>
</dbReference>
<comment type="similarity">
    <text evidence="1 4">Belongs to the glycosyl hydrolase 3 family.</text>
</comment>
<dbReference type="PROSITE" id="PS00775">
    <property type="entry name" value="GLYCOSYL_HYDROL_F3"/>
    <property type="match status" value="1"/>
</dbReference>
<keyword evidence="3" id="KW-0119">Carbohydrate metabolism</keyword>
<evidence type="ECO:0000256" key="4">
    <source>
        <dbReference type="RuleBase" id="RU361161"/>
    </source>
</evidence>
<keyword evidence="4" id="KW-0326">Glycosidase</keyword>
<dbReference type="GO" id="GO:0008422">
    <property type="term" value="F:beta-glucosidase activity"/>
    <property type="evidence" value="ECO:0007669"/>
    <property type="project" value="UniProtKB-ARBA"/>
</dbReference>
<dbReference type="Proteomes" id="UP000824093">
    <property type="component" value="Unassembled WGS sequence"/>
</dbReference>
<dbReference type="InterPro" id="IPR017853">
    <property type="entry name" value="GH"/>
</dbReference>
<dbReference type="InterPro" id="IPR001764">
    <property type="entry name" value="Glyco_hydro_3_N"/>
</dbReference>
<dbReference type="InterPro" id="IPR019800">
    <property type="entry name" value="Glyco_hydro_3_AS"/>
</dbReference>
<reference evidence="6" key="1">
    <citation type="submission" date="2020-10" db="EMBL/GenBank/DDBJ databases">
        <authorList>
            <person name="Gilroy R."/>
        </authorList>
    </citation>
    <scope>NUCLEOTIDE SEQUENCE</scope>
    <source>
        <strain evidence="6">CHK195-15760</strain>
    </source>
</reference>
<reference evidence="6" key="2">
    <citation type="journal article" date="2021" name="PeerJ">
        <title>Extensive microbial diversity within the chicken gut microbiome revealed by metagenomics and culture.</title>
        <authorList>
            <person name="Gilroy R."/>
            <person name="Ravi A."/>
            <person name="Getino M."/>
            <person name="Pursley I."/>
            <person name="Horton D.L."/>
            <person name="Alikhan N.F."/>
            <person name="Baker D."/>
            <person name="Gharbi K."/>
            <person name="Hall N."/>
            <person name="Watson M."/>
            <person name="Adriaenssens E.M."/>
            <person name="Foster-Nyarko E."/>
            <person name="Jarju S."/>
            <person name="Secka A."/>
            <person name="Antonio M."/>
            <person name="Oren A."/>
            <person name="Chaudhuri R.R."/>
            <person name="La Ragione R."/>
            <person name="Hildebrand F."/>
            <person name="Pallen M.J."/>
        </authorList>
    </citation>
    <scope>NUCLEOTIDE SEQUENCE</scope>
    <source>
        <strain evidence="6">CHK195-15760</strain>
    </source>
</reference>
<gene>
    <name evidence="6" type="ORF">IAB70_03845</name>
</gene>
<evidence type="ECO:0000256" key="2">
    <source>
        <dbReference type="ARBA" id="ARBA00022801"/>
    </source>
</evidence>
<evidence type="ECO:0000313" key="7">
    <source>
        <dbReference type="Proteomes" id="UP000824093"/>
    </source>
</evidence>
<dbReference type="PANTHER" id="PTHR42715:SF10">
    <property type="entry name" value="BETA-GLUCOSIDASE"/>
    <property type="match status" value="1"/>
</dbReference>
<dbReference type="InterPro" id="IPR036962">
    <property type="entry name" value="Glyco_hydro_3_N_sf"/>
</dbReference>
<evidence type="ECO:0000259" key="5">
    <source>
        <dbReference type="SMART" id="SM01217"/>
    </source>
</evidence>
<name>A0A9D1S910_9FIRM</name>
<organism evidence="6 7">
    <name type="scientific">Candidatus Merdicola faecigallinarum</name>
    <dbReference type="NCBI Taxonomy" id="2840862"/>
    <lineage>
        <taxon>Bacteria</taxon>
        <taxon>Bacillati</taxon>
        <taxon>Bacillota</taxon>
        <taxon>Clostridia</taxon>
        <taxon>Candidatus Merdicola</taxon>
    </lineage>
</organism>
<comment type="caution">
    <text evidence="6">The sequence shown here is derived from an EMBL/GenBank/DDBJ whole genome shotgun (WGS) entry which is preliminary data.</text>
</comment>
<keyword evidence="2 4" id="KW-0378">Hydrolase</keyword>
<dbReference type="SMART" id="SM01217">
    <property type="entry name" value="Fn3_like"/>
    <property type="match status" value="1"/>
</dbReference>
<dbReference type="AlphaFoldDB" id="A0A9D1S910"/>
<dbReference type="Gene3D" id="3.20.20.300">
    <property type="entry name" value="Glycoside hydrolase, family 3, N-terminal domain"/>
    <property type="match status" value="1"/>
</dbReference>
<evidence type="ECO:0000313" key="6">
    <source>
        <dbReference type="EMBL" id="HIU51739.1"/>
    </source>
</evidence>
<dbReference type="FunFam" id="2.60.40.10:FF:000495">
    <property type="entry name" value="Periplasmic beta-glucosidase"/>
    <property type="match status" value="1"/>
</dbReference>
<dbReference type="InterPro" id="IPR026891">
    <property type="entry name" value="Fn3-like"/>
</dbReference>
<dbReference type="EMBL" id="DVNH01000025">
    <property type="protein sequence ID" value="HIU51739.1"/>
    <property type="molecule type" value="Genomic_DNA"/>
</dbReference>
<dbReference type="SUPFAM" id="SSF51445">
    <property type="entry name" value="(Trans)glycosidases"/>
    <property type="match status" value="1"/>
</dbReference>
<dbReference type="InterPro" id="IPR036881">
    <property type="entry name" value="Glyco_hydro_3_C_sf"/>
</dbReference>
<sequence length="819" mass="93731">MLKYKKLIDKMTLEEKAGLCSGQNYWCTKEIKRLNIPSIMMTDGPNGLRVQRGKTDEFGIKLGNKATCFPTESTISNSWNINLIYEEGKAIAEEAKEERVSMVLAPGVNIKRSPLCGRNFEYFSEDPFLAGKLGIAYVKGMQDQGIGACVKHFAANNQEERRMTIDVIVDERTLREIYLTAFEMIVKEARPWAVMSAYNRINGEYCTENKKLLGILREEWGHQGIVVTDWGAENDRVKGLMAGNDLEMPATDGRTDKEIVEAVKQGKISEEILNETVDRMLEFIMKSNENLREKEKYNRKKHKELAQKLAEESIVLLKNESSILPIKKGYKIALIGDMAKYPRYQGAGSSITNPEKVDSIYECLKEKEINFEYEKGYDRKTSKKDKQYRKKACEIAKEKDVVLLCIGLTENEETEGMDRRTLKLSENQVQLIEELKKVNSNIVVILCGGAPIEMPWIQGIKGIVHGYLGGQAGARAMVNVLLGEVNPSGKLAETYPMQLEDTPCFENFPGSQTCVEYKEGIYVGYRYYDKVGKRVLFPFGYGLSYTEFEYSNLEMEKTKFEIEKEEKIKVKLTIKNIGKMSGSEIVELYVSQKDPVIFKPKKELKGFEKVFLAPEEEKEIIIELDRRAFSYYDVEYGLWKVESGIYDILIGKSSEEIILKQEIEIISSDVISNKEYPVSYQTANLPAISDQDFAMVLGRKHLIKRPKIKKITEAHTMEDAKHTLIGGAIYYYQSKIKLKSLLKKQNIIKASKVMMDLQKPLRVFARKQNEIYNQETVAGFIKVLNGHWIKGVKQIYEGRKKYSRKTKNGKNKDFEEKCK</sequence>
<dbReference type="Pfam" id="PF01915">
    <property type="entry name" value="Glyco_hydro_3_C"/>
    <property type="match status" value="1"/>
</dbReference>
<evidence type="ECO:0000256" key="3">
    <source>
        <dbReference type="ARBA" id="ARBA00023277"/>
    </source>
</evidence>
<dbReference type="InterPro" id="IPR013783">
    <property type="entry name" value="Ig-like_fold"/>
</dbReference>
<evidence type="ECO:0000256" key="1">
    <source>
        <dbReference type="ARBA" id="ARBA00005336"/>
    </source>
</evidence>
<dbReference type="PANTHER" id="PTHR42715">
    <property type="entry name" value="BETA-GLUCOSIDASE"/>
    <property type="match status" value="1"/>
</dbReference>
<dbReference type="InterPro" id="IPR050288">
    <property type="entry name" value="Cellulose_deg_GH3"/>
</dbReference>
<dbReference type="Pfam" id="PF00933">
    <property type="entry name" value="Glyco_hydro_3"/>
    <property type="match status" value="1"/>
</dbReference>
<protein>
    <submittedName>
        <fullName evidence="6">Glycoside hydrolase family 3 C-terminal domain-containing protein</fullName>
    </submittedName>
</protein>
<dbReference type="Pfam" id="PF14310">
    <property type="entry name" value="Fn3-like"/>
    <property type="match status" value="1"/>
</dbReference>
<dbReference type="Gene3D" id="3.40.50.1700">
    <property type="entry name" value="Glycoside hydrolase family 3 C-terminal domain"/>
    <property type="match status" value="1"/>
</dbReference>
<proteinExistence type="inferred from homology"/>
<dbReference type="GO" id="GO:0005975">
    <property type="term" value="P:carbohydrate metabolic process"/>
    <property type="evidence" value="ECO:0007669"/>
    <property type="project" value="InterPro"/>
</dbReference>
<dbReference type="Gene3D" id="2.60.40.10">
    <property type="entry name" value="Immunoglobulins"/>
    <property type="match status" value="1"/>
</dbReference>